<feature type="transmembrane region" description="Helical" evidence="7">
    <location>
        <begin position="357"/>
        <end position="381"/>
    </location>
</feature>
<evidence type="ECO:0000256" key="2">
    <source>
        <dbReference type="ARBA" id="ARBA00022448"/>
    </source>
</evidence>
<feature type="transmembrane region" description="Helical" evidence="7">
    <location>
        <begin position="92"/>
        <end position="116"/>
    </location>
</feature>
<dbReference type="SUPFAM" id="SSF103473">
    <property type="entry name" value="MFS general substrate transporter"/>
    <property type="match status" value="1"/>
</dbReference>
<dbReference type="Proteomes" id="UP001226720">
    <property type="component" value="Unassembled WGS sequence"/>
</dbReference>
<dbReference type="Pfam" id="PF07690">
    <property type="entry name" value="MFS_1"/>
    <property type="match status" value="1"/>
</dbReference>
<dbReference type="PANTHER" id="PTHR23517:SF10">
    <property type="entry name" value="MAJOR FACILITATOR SUPERFAMILY (MFS) PROFILE DOMAIN-CONTAINING PROTEIN"/>
    <property type="match status" value="1"/>
</dbReference>
<dbReference type="Gene3D" id="1.20.1250.20">
    <property type="entry name" value="MFS general substrate transporter like domains"/>
    <property type="match status" value="2"/>
</dbReference>
<evidence type="ECO:0000313" key="9">
    <source>
        <dbReference type="EMBL" id="MDQ0481210.1"/>
    </source>
</evidence>
<keyword evidence="3" id="KW-1003">Cell membrane</keyword>
<keyword evidence="10" id="KW-1185">Reference proteome</keyword>
<evidence type="ECO:0000256" key="3">
    <source>
        <dbReference type="ARBA" id="ARBA00022475"/>
    </source>
</evidence>
<keyword evidence="5 7" id="KW-1133">Transmembrane helix</keyword>
<dbReference type="GeneID" id="301327495"/>
<organism evidence="9 10">
    <name type="scientific">Guptibacillus hwajinpoensis</name>
    <dbReference type="NCBI Taxonomy" id="208199"/>
    <lineage>
        <taxon>Bacteria</taxon>
        <taxon>Bacillati</taxon>
        <taxon>Bacillota</taxon>
        <taxon>Bacilli</taxon>
        <taxon>Bacillales</taxon>
        <taxon>Guptibacillaceae</taxon>
        <taxon>Guptibacillus</taxon>
    </lineage>
</organism>
<comment type="subcellular location">
    <subcellularLocation>
        <location evidence="1">Cell membrane</location>
        <topology evidence="1">Multi-pass membrane protein</topology>
    </subcellularLocation>
</comment>
<dbReference type="CDD" id="cd17329">
    <property type="entry name" value="MFS_MdtH_MDR_like"/>
    <property type="match status" value="1"/>
</dbReference>
<evidence type="ECO:0000313" key="10">
    <source>
        <dbReference type="Proteomes" id="UP001226720"/>
    </source>
</evidence>
<evidence type="ECO:0000256" key="1">
    <source>
        <dbReference type="ARBA" id="ARBA00004651"/>
    </source>
</evidence>
<feature type="transmembrane region" description="Helical" evidence="7">
    <location>
        <begin position="37"/>
        <end position="59"/>
    </location>
</feature>
<sequence length="398" mass="42775">MPGKLWLLLIGMVINVTGASFLWPLNTIYIHDHLGKSLSIAGLILLCNAGAGIIGNLVGGYLFDKIGGYLSILMGAAIVMVGAFTLSINHSWVPYVSMMVVIGFGSGVTFPAMYAMAGSVWPEGGRKAFNRVYVAQNLGVAIGAACGGLLASVSFDIVFLANGLMITAFFIVVLVGFRSMKVDQSIRNSTLPREGKLIKNKYKFTALLLLCGGYLLCWMAYVQWQTTIAAHTQTLGISLSDYSILWTINGALIVLAQPLLAYAVKKWLRTLKTQISAGIFLFICSLSVLLNAEVFTAFAVAMIIMTFGEMLVWPAVPSIANTLAPEGRAGFYQGIVNSTATGGRMLGPLFGGIVVDLYGISTLFIILIGIVLLASLFMLFYDKGLRENPTVEETLPHV</sequence>
<feature type="transmembrane region" description="Helical" evidence="7">
    <location>
        <begin position="157"/>
        <end position="177"/>
    </location>
</feature>
<feature type="transmembrane region" description="Helical" evidence="7">
    <location>
        <begin position="244"/>
        <end position="264"/>
    </location>
</feature>
<reference evidence="9" key="1">
    <citation type="submission" date="2023-07" db="EMBL/GenBank/DDBJ databases">
        <title>Genomic Encyclopedia of Type Strains, Phase IV (KMG-IV): sequencing the most valuable type-strain genomes for metagenomic binning, comparative biology and taxonomic classification.</title>
        <authorList>
            <person name="Goeker M."/>
        </authorList>
    </citation>
    <scope>NUCLEOTIDE SEQUENCE [LARGE SCALE GENOMIC DNA]</scope>
    <source>
        <strain evidence="9">JSM 076093</strain>
    </source>
</reference>
<evidence type="ECO:0000256" key="7">
    <source>
        <dbReference type="SAM" id="Phobius"/>
    </source>
</evidence>
<dbReference type="PROSITE" id="PS50850">
    <property type="entry name" value="MFS"/>
    <property type="match status" value="1"/>
</dbReference>
<evidence type="ECO:0000259" key="8">
    <source>
        <dbReference type="PROSITE" id="PS50850"/>
    </source>
</evidence>
<feature type="transmembrane region" description="Helical" evidence="7">
    <location>
        <begin position="5"/>
        <end position="25"/>
    </location>
</feature>
<dbReference type="EMBL" id="JAUSWM010000001">
    <property type="protein sequence ID" value="MDQ0481210.1"/>
    <property type="molecule type" value="Genomic_DNA"/>
</dbReference>
<keyword evidence="6 7" id="KW-0472">Membrane</keyword>
<evidence type="ECO:0000256" key="5">
    <source>
        <dbReference type="ARBA" id="ARBA00022989"/>
    </source>
</evidence>
<feature type="domain" description="Major facilitator superfamily (MFS) profile" evidence="8">
    <location>
        <begin position="4"/>
        <end position="386"/>
    </location>
</feature>
<keyword evidence="2" id="KW-0813">Transport</keyword>
<comment type="caution">
    <text evidence="9">The sequence shown here is derived from an EMBL/GenBank/DDBJ whole genome shotgun (WGS) entry which is preliminary data.</text>
</comment>
<feature type="transmembrane region" description="Helical" evidence="7">
    <location>
        <begin position="128"/>
        <end position="151"/>
    </location>
</feature>
<feature type="transmembrane region" description="Helical" evidence="7">
    <location>
        <begin position="276"/>
        <end position="304"/>
    </location>
</feature>
<dbReference type="RefSeq" id="WP_301551924.1">
    <property type="nucleotide sequence ID" value="NZ_JAQRMZ010000005.1"/>
</dbReference>
<dbReference type="InterPro" id="IPR050171">
    <property type="entry name" value="MFS_Transporters"/>
</dbReference>
<name>A0ABU0JXM8_9BACL</name>
<evidence type="ECO:0000256" key="6">
    <source>
        <dbReference type="ARBA" id="ARBA00023136"/>
    </source>
</evidence>
<dbReference type="PANTHER" id="PTHR23517">
    <property type="entry name" value="RESISTANCE PROTEIN MDTM, PUTATIVE-RELATED-RELATED"/>
    <property type="match status" value="1"/>
</dbReference>
<protein>
    <submittedName>
        <fullName evidence="9">MFS family permease</fullName>
    </submittedName>
</protein>
<accession>A0ABU0JXM8</accession>
<feature type="transmembrane region" description="Helical" evidence="7">
    <location>
        <begin position="204"/>
        <end position="224"/>
    </location>
</feature>
<keyword evidence="4 7" id="KW-0812">Transmembrane</keyword>
<dbReference type="InterPro" id="IPR020846">
    <property type="entry name" value="MFS_dom"/>
</dbReference>
<proteinExistence type="predicted"/>
<gene>
    <name evidence="9" type="ORF">QO000_000163</name>
</gene>
<evidence type="ECO:0000256" key="4">
    <source>
        <dbReference type="ARBA" id="ARBA00022692"/>
    </source>
</evidence>
<feature type="transmembrane region" description="Helical" evidence="7">
    <location>
        <begin position="66"/>
        <end position="86"/>
    </location>
</feature>
<dbReference type="InterPro" id="IPR036259">
    <property type="entry name" value="MFS_trans_sf"/>
</dbReference>
<dbReference type="InterPro" id="IPR011701">
    <property type="entry name" value="MFS"/>
</dbReference>